<gene>
    <name evidence="8" type="ORF">JYZ213_LOCUS10160</name>
    <name evidence="11" type="ORF">KXQ929_LOCUS9186</name>
    <name evidence="10" type="ORF">OKA104_LOCUS5880</name>
    <name evidence="12" type="ORF">OXD698_LOCUS19612</name>
    <name evidence="9" type="ORF">VCS650_LOCUS15036</name>
</gene>
<evidence type="ECO:0000313" key="10">
    <source>
        <dbReference type="EMBL" id="CAF3586398.1"/>
    </source>
</evidence>
<evidence type="ECO:0000256" key="2">
    <source>
        <dbReference type="ARBA" id="ARBA00007991"/>
    </source>
</evidence>
<dbReference type="InterPro" id="IPR056840">
    <property type="entry name" value="HEAT_IPO9_central"/>
</dbReference>
<evidence type="ECO:0000256" key="3">
    <source>
        <dbReference type="ARBA" id="ARBA00022448"/>
    </source>
</evidence>
<dbReference type="AlphaFoldDB" id="A0A818T288"/>
<dbReference type="PROSITE" id="PS50166">
    <property type="entry name" value="IMPORTIN_B_NT"/>
    <property type="match status" value="1"/>
</dbReference>
<dbReference type="GO" id="GO:0005829">
    <property type="term" value="C:cytosol"/>
    <property type="evidence" value="ECO:0007669"/>
    <property type="project" value="TreeGrafter"/>
</dbReference>
<evidence type="ECO:0000256" key="6">
    <source>
        <dbReference type="SAM" id="MobiDB-lite"/>
    </source>
</evidence>
<keyword evidence="3" id="KW-0813">Transport</keyword>
<dbReference type="Pfam" id="PF03810">
    <property type="entry name" value="IBN_N"/>
    <property type="match status" value="1"/>
</dbReference>
<dbReference type="InterPro" id="IPR001494">
    <property type="entry name" value="Importin-beta_N"/>
</dbReference>
<dbReference type="PANTHER" id="PTHR10997:SF9">
    <property type="entry name" value="IMPORTIN-9"/>
    <property type="match status" value="1"/>
</dbReference>
<dbReference type="SMART" id="SM00913">
    <property type="entry name" value="IBN_N"/>
    <property type="match status" value="1"/>
</dbReference>
<dbReference type="EMBL" id="CAJOAZ010001516">
    <property type="protein sequence ID" value="CAF3823800.1"/>
    <property type="molecule type" value="Genomic_DNA"/>
</dbReference>
<dbReference type="Pfam" id="PF25758">
    <property type="entry name" value="TPR_IPO11"/>
    <property type="match status" value="1"/>
</dbReference>
<comment type="similarity">
    <text evidence="2">Belongs to the importin beta family.</text>
</comment>
<dbReference type="EMBL" id="CAJNOG010000073">
    <property type="protein sequence ID" value="CAF0893616.1"/>
    <property type="molecule type" value="Genomic_DNA"/>
</dbReference>
<dbReference type="Proteomes" id="UP000663844">
    <property type="component" value="Unassembled WGS sequence"/>
</dbReference>
<feature type="domain" description="Importin N-terminal" evidence="7">
    <location>
        <begin position="29"/>
        <end position="105"/>
    </location>
</feature>
<evidence type="ECO:0000256" key="4">
    <source>
        <dbReference type="ARBA" id="ARBA00022927"/>
    </source>
</evidence>
<dbReference type="EMBL" id="CAJOAY010000210">
    <property type="protein sequence ID" value="CAF3586398.1"/>
    <property type="molecule type" value="Genomic_DNA"/>
</dbReference>
<comment type="caution">
    <text evidence="11">The sequence shown here is derived from an EMBL/GenBank/DDBJ whole genome shotgun (WGS) entry which is preliminary data.</text>
</comment>
<dbReference type="InterPro" id="IPR011989">
    <property type="entry name" value="ARM-like"/>
</dbReference>
<dbReference type="Proteomes" id="UP000663845">
    <property type="component" value="Unassembled WGS sequence"/>
</dbReference>
<evidence type="ECO:0000256" key="1">
    <source>
        <dbReference type="ARBA" id="ARBA00004123"/>
    </source>
</evidence>
<feature type="region of interest" description="Disordered" evidence="6">
    <location>
        <begin position="935"/>
        <end position="983"/>
    </location>
</feature>
<keyword evidence="4" id="KW-0653">Protein transport</keyword>
<comment type="subcellular location">
    <subcellularLocation>
        <location evidence="1">Nucleus</location>
    </subcellularLocation>
</comment>
<evidence type="ECO:0000313" key="13">
    <source>
        <dbReference type="Proteomes" id="UP000663868"/>
    </source>
</evidence>
<dbReference type="GO" id="GO:0005635">
    <property type="term" value="C:nuclear envelope"/>
    <property type="evidence" value="ECO:0007669"/>
    <property type="project" value="TreeGrafter"/>
</dbReference>
<evidence type="ECO:0000313" key="9">
    <source>
        <dbReference type="EMBL" id="CAF1006743.1"/>
    </source>
</evidence>
<keyword evidence="5" id="KW-0539">Nucleus</keyword>
<dbReference type="Proteomes" id="UP000663881">
    <property type="component" value="Unassembled WGS sequence"/>
</dbReference>
<evidence type="ECO:0000313" key="12">
    <source>
        <dbReference type="EMBL" id="CAF3823800.1"/>
    </source>
</evidence>
<dbReference type="Pfam" id="PF25018">
    <property type="entry name" value="HEAT_IPO9_c"/>
    <property type="match status" value="1"/>
</dbReference>
<dbReference type="GO" id="GO:0006606">
    <property type="term" value="P:protein import into nucleus"/>
    <property type="evidence" value="ECO:0007669"/>
    <property type="project" value="TreeGrafter"/>
</dbReference>
<evidence type="ECO:0000256" key="5">
    <source>
        <dbReference type="ARBA" id="ARBA00023242"/>
    </source>
</evidence>
<dbReference type="Proteomes" id="UP000663891">
    <property type="component" value="Unassembled WGS sequence"/>
</dbReference>
<evidence type="ECO:0000259" key="7">
    <source>
        <dbReference type="PROSITE" id="PS50166"/>
    </source>
</evidence>
<dbReference type="PANTHER" id="PTHR10997">
    <property type="entry name" value="IMPORTIN-7, 8, 11"/>
    <property type="match status" value="1"/>
</dbReference>
<feature type="compositionally biased region" description="Acidic residues" evidence="6">
    <location>
        <begin position="937"/>
        <end position="962"/>
    </location>
</feature>
<feature type="compositionally biased region" description="Basic and acidic residues" evidence="6">
    <location>
        <begin position="963"/>
        <end position="983"/>
    </location>
</feature>
<dbReference type="Gene3D" id="1.25.10.10">
    <property type="entry name" value="Leucine-rich Repeat Variant"/>
    <property type="match status" value="1"/>
</dbReference>
<organism evidence="11 13">
    <name type="scientific">Adineta steineri</name>
    <dbReference type="NCBI Taxonomy" id="433720"/>
    <lineage>
        <taxon>Eukaryota</taxon>
        <taxon>Metazoa</taxon>
        <taxon>Spiralia</taxon>
        <taxon>Gnathifera</taxon>
        <taxon>Rotifera</taxon>
        <taxon>Eurotatoria</taxon>
        <taxon>Bdelloidea</taxon>
        <taxon>Adinetida</taxon>
        <taxon>Adinetidae</taxon>
        <taxon>Adineta</taxon>
    </lineage>
</organism>
<protein>
    <recommendedName>
        <fullName evidence="7">Importin N-terminal domain-containing protein</fullName>
    </recommendedName>
</protein>
<evidence type="ECO:0000313" key="8">
    <source>
        <dbReference type="EMBL" id="CAF0893616.1"/>
    </source>
</evidence>
<proteinExistence type="inferred from homology"/>
<dbReference type="Proteomes" id="UP000663868">
    <property type="component" value="Unassembled WGS sequence"/>
</dbReference>
<dbReference type="GO" id="GO:0031267">
    <property type="term" value="F:small GTPase binding"/>
    <property type="evidence" value="ECO:0007669"/>
    <property type="project" value="InterPro"/>
</dbReference>
<dbReference type="EMBL" id="CAJOBB010000412">
    <property type="protein sequence ID" value="CAF3673917.1"/>
    <property type="molecule type" value="Genomic_DNA"/>
</dbReference>
<dbReference type="OrthoDB" id="431626at2759"/>
<dbReference type="SUPFAM" id="SSF48371">
    <property type="entry name" value="ARM repeat"/>
    <property type="match status" value="1"/>
</dbReference>
<dbReference type="InterPro" id="IPR016024">
    <property type="entry name" value="ARM-type_fold"/>
</dbReference>
<reference evidence="11" key="1">
    <citation type="submission" date="2021-02" db="EMBL/GenBank/DDBJ databases">
        <authorList>
            <person name="Nowell W R."/>
        </authorList>
    </citation>
    <scope>NUCLEOTIDE SEQUENCE</scope>
</reference>
<name>A0A818T288_9BILA</name>
<accession>A0A818T288</accession>
<dbReference type="EMBL" id="CAJNON010000128">
    <property type="protein sequence ID" value="CAF1006743.1"/>
    <property type="molecule type" value="Genomic_DNA"/>
</dbReference>
<dbReference type="InterPro" id="IPR058669">
    <property type="entry name" value="TPR_IPO7/11-like"/>
</dbReference>
<sequence>MESSADLRSMIEQTLTMIITPDQQLIEKGQTQLQALELLDTYTLALTEISIDNTRDISIRQLAGVLLRKYVNKHWTRDIENFVEPEVTEQVKSQIRRILPHGLNEPNHRLRVGLACVISAVAEWDCPESWPELLPFLIESLKTTNKSLIHGSIRVLTEIVRDLDDRQLPFVLPLLLPEMYRLMVSNEFSLRIRTRAIGIFTLLVSLVHDINERDRILSVGYILPYLPPYCEAFKRFLIAPDSSLMSDTGCRIETIRALTLLFKSFPKLMQQDAANLLQSVWTCLTSNTENYVATVVYKHGEMDASVDSDGETLSFECLIYSLFEFVQVLMDLSTYKNSVKTSMEELCYYLILCMQITEEEYDSWSKNVSRYVEDESDDSFSHSVRLSALELLLSITNEFKKEAGIGLWKAVHRHLSHAEALKSHNSSRWWKLHEACLLAMGRCKQLLNDMLVTGYVKIDLDAFVRQVPLADLSQFDYPYLICQAALFAGRFSRSLSAEVNRIFLDGICQLLEHAQHPIINLSSLRAFYYYCEEVGVDQTNDIIKYLPRIFEGILTTMSRIPQSAFIWPLESLAILISVDENFVSTIENRLSPLAIELFVNYIQDPLINGETTAIIKGLVHNNKVSNSIQERLIPLVQSIVESNHSVSSTLPRIAPSLAFSVLDLLTTVLRSLNPPINSNLLNQTFPVVIHLLLTSDDQQILINGGECLCAFLSCVSVNLFSWTDPKSNTSSIEYILQILAKFLDPKTPENCCTFIGKLIRAFIREINKTNQPSLLGDTLGQILKAVLAKLQSSQVLSVQQSLIVVFAHLIQNNLNDVVNFLTSTPGPQGSSAFDFVMYEWVIKQHLFSGPYDIKVSIIALTGLLEYAMTNNDVRFQTLIVPGDQIIYHQAGQSISHRTRSKTSKQPEQWTRVPLVVKLFKILVLELQNQINTRKELEEDMNFNDDDDDEEEEDGNDDNEDINDDKPGDNELKESSSLKSTDEETTKYLERYDNLLDDVFDFEFFQEKDPDAFNDPIMQVDLLDYLKERLRLFATHAWFAIFQQHLNVIERNALQKIAILQ</sequence>
<evidence type="ECO:0000313" key="11">
    <source>
        <dbReference type="EMBL" id="CAF3673917.1"/>
    </source>
</evidence>